<accession>A0ABP5SW31</accession>
<protein>
    <submittedName>
        <fullName evidence="2">Uncharacterized protein</fullName>
    </submittedName>
</protein>
<comment type="caution">
    <text evidence="2">The sequence shown here is derived from an EMBL/GenBank/DDBJ whole genome shotgun (WGS) entry which is preliminary data.</text>
</comment>
<evidence type="ECO:0000313" key="3">
    <source>
        <dbReference type="Proteomes" id="UP001501584"/>
    </source>
</evidence>
<evidence type="ECO:0000313" key="2">
    <source>
        <dbReference type="EMBL" id="GAA2340078.1"/>
    </source>
</evidence>
<organism evidence="2 3">
    <name type="scientific">Glycomyces rutgersensis</name>
    <dbReference type="NCBI Taxonomy" id="58115"/>
    <lineage>
        <taxon>Bacteria</taxon>
        <taxon>Bacillati</taxon>
        <taxon>Actinomycetota</taxon>
        <taxon>Actinomycetes</taxon>
        <taxon>Glycomycetales</taxon>
        <taxon>Glycomycetaceae</taxon>
        <taxon>Glycomyces</taxon>
    </lineage>
</organism>
<proteinExistence type="predicted"/>
<dbReference type="Proteomes" id="UP001501584">
    <property type="component" value="Unassembled WGS sequence"/>
</dbReference>
<dbReference type="EMBL" id="BAAASX010000006">
    <property type="protein sequence ID" value="GAA2340078.1"/>
    <property type="molecule type" value="Genomic_DNA"/>
</dbReference>
<reference evidence="3" key="1">
    <citation type="journal article" date="2019" name="Int. J. Syst. Evol. Microbiol.">
        <title>The Global Catalogue of Microorganisms (GCM) 10K type strain sequencing project: providing services to taxonomists for standard genome sequencing and annotation.</title>
        <authorList>
            <consortium name="The Broad Institute Genomics Platform"/>
            <consortium name="The Broad Institute Genome Sequencing Center for Infectious Disease"/>
            <person name="Wu L."/>
            <person name="Ma J."/>
        </authorList>
    </citation>
    <scope>NUCLEOTIDE SEQUENCE [LARGE SCALE GENOMIC DNA]</scope>
    <source>
        <strain evidence="3">JCM 6238</strain>
    </source>
</reference>
<gene>
    <name evidence="2" type="ORF">GCM10010403_35940</name>
</gene>
<feature type="region of interest" description="Disordered" evidence="1">
    <location>
        <begin position="84"/>
        <end position="115"/>
    </location>
</feature>
<name>A0ABP5SW31_9ACTN</name>
<sequence length="115" mass="12193">MRKICVSTRATAHSRVPIAAIGAIRIFTASGAGSSGVRLTRWYASRGDADEPDEAGGWEVPSVGTLPMYAASVPATIGHADMKRRHVDASGQGAPRDSLERRRSVIGTPPVVVRR</sequence>
<evidence type="ECO:0000256" key="1">
    <source>
        <dbReference type="SAM" id="MobiDB-lite"/>
    </source>
</evidence>
<keyword evidence="3" id="KW-1185">Reference proteome</keyword>